<dbReference type="Proteomes" id="UP000515804">
    <property type="component" value="Chromosome"/>
</dbReference>
<name>A0A7G9SN69_9GAMM</name>
<evidence type="ECO:0008006" key="4">
    <source>
        <dbReference type="Google" id="ProtNLM"/>
    </source>
</evidence>
<dbReference type="EMBL" id="CP060719">
    <property type="protein sequence ID" value="QNN69294.1"/>
    <property type="molecule type" value="Genomic_DNA"/>
</dbReference>
<organism evidence="2 3">
    <name type="scientific">Thermomonas carbonis</name>
    <dbReference type="NCBI Taxonomy" id="1463158"/>
    <lineage>
        <taxon>Bacteria</taxon>
        <taxon>Pseudomonadati</taxon>
        <taxon>Pseudomonadota</taxon>
        <taxon>Gammaproteobacteria</taxon>
        <taxon>Lysobacterales</taxon>
        <taxon>Lysobacteraceae</taxon>
        <taxon>Thermomonas</taxon>
    </lineage>
</organism>
<keyword evidence="3" id="KW-1185">Reference proteome</keyword>
<dbReference type="RefSeq" id="WP_187551817.1">
    <property type="nucleotide sequence ID" value="NZ_BMZL01000002.1"/>
</dbReference>
<dbReference type="KEGG" id="tcn:H9L16_11485"/>
<evidence type="ECO:0000313" key="3">
    <source>
        <dbReference type="Proteomes" id="UP000515804"/>
    </source>
</evidence>
<evidence type="ECO:0000256" key="1">
    <source>
        <dbReference type="SAM" id="MobiDB-lite"/>
    </source>
</evidence>
<evidence type="ECO:0000313" key="2">
    <source>
        <dbReference type="EMBL" id="QNN69294.1"/>
    </source>
</evidence>
<proteinExistence type="predicted"/>
<gene>
    <name evidence="2" type="ORF">H9L16_11485</name>
</gene>
<feature type="compositionally biased region" description="Basic residues" evidence="1">
    <location>
        <begin position="109"/>
        <end position="147"/>
    </location>
</feature>
<dbReference type="AlphaFoldDB" id="A0A7G9SN69"/>
<protein>
    <recommendedName>
        <fullName evidence="4">Phasin family protein</fullName>
    </recommendedName>
</protein>
<reference evidence="2 3" key="1">
    <citation type="submission" date="2020-08" db="EMBL/GenBank/DDBJ databases">
        <title>Genome sequence of Thermomonas carbonis KCTC 42013T.</title>
        <authorList>
            <person name="Hyun D.-W."/>
            <person name="Bae J.-W."/>
        </authorList>
    </citation>
    <scope>NUCLEOTIDE SEQUENCE [LARGE SCALE GENOMIC DNA]</scope>
    <source>
        <strain evidence="2 3">KCTC 42013</strain>
    </source>
</reference>
<accession>A0A7G9SN69</accession>
<sequence length="147" mass="16077">MATLRKNAARKNASRKNNTTIALEPNLRHAWLASLGLLVAARRESKAAAQRVVSKADTAIADARNAMKRAEADLRGGIEGVRDQVQPKVMKFSSDVEARLAPVLDKLGLKSKHKRAARKTRKPAAKKPALRRATRTPGKRVAKKASR</sequence>
<feature type="region of interest" description="Disordered" evidence="1">
    <location>
        <begin position="107"/>
        <end position="147"/>
    </location>
</feature>